<evidence type="ECO:0000313" key="3">
    <source>
        <dbReference type="Proteomes" id="UP000324159"/>
    </source>
</evidence>
<gene>
    <name evidence="2" type="ORF">EDC39_104106</name>
</gene>
<dbReference type="Pfam" id="PF04102">
    <property type="entry name" value="SlyX"/>
    <property type="match status" value="1"/>
</dbReference>
<dbReference type="Gene3D" id="1.20.5.300">
    <property type="match status" value="1"/>
</dbReference>
<dbReference type="RefSeq" id="WP_148895447.1">
    <property type="nucleotide sequence ID" value="NZ_VNIB01000004.1"/>
</dbReference>
<keyword evidence="3" id="KW-1185">Reference proteome</keyword>
<feature type="coiled-coil region" evidence="1">
    <location>
        <begin position="1"/>
        <end position="56"/>
    </location>
</feature>
<dbReference type="PANTHER" id="PTHR36508">
    <property type="entry name" value="PROTEIN SLYX"/>
    <property type="match status" value="1"/>
</dbReference>
<dbReference type="EMBL" id="VNIB01000004">
    <property type="protein sequence ID" value="TYO98982.1"/>
    <property type="molecule type" value="Genomic_DNA"/>
</dbReference>
<dbReference type="InterPro" id="IPR007236">
    <property type="entry name" value="SlyX"/>
</dbReference>
<organism evidence="2 3">
    <name type="scientific">Geothermobacter ehrlichii</name>
    <dbReference type="NCBI Taxonomy" id="213224"/>
    <lineage>
        <taxon>Bacteria</taxon>
        <taxon>Pseudomonadati</taxon>
        <taxon>Thermodesulfobacteriota</taxon>
        <taxon>Desulfuromonadia</taxon>
        <taxon>Desulfuromonadales</taxon>
        <taxon>Geothermobacteraceae</taxon>
        <taxon>Geothermobacter</taxon>
    </lineage>
</organism>
<protein>
    <submittedName>
        <fullName evidence="2">SlyX protein</fullName>
    </submittedName>
</protein>
<accession>A0A5D3WKQ9</accession>
<dbReference type="PANTHER" id="PTHR36508:SF1">
    <property type="entry name" value="PROTEIN SLYX"/>
    <property type="match status" value="1"/>
</dbReference>
<evidence type="ECO:0000256" key="1">
    <source>
        <dbReference type="SAM" id="Coils"/>
    </source>
</evidence>
<comment type="caution">
    <text evidence="2">The sequence shown here is derived from an EMBL/GenBank/DDBJ whole genome shotgun (WGS) entry which is preliminary data.</text>
</comment>
<keyword evidence="1" id="KW-0175">Coiled coil</keyword>
<evidence type="ECO:0000313" key="2">
    <source>
        <dbReference type="EMBL" id="TYO98982.1"/>
    </source>
</evidence>
<dbReference type="AlphaFoldDB" id="A0A5D3WKQ9"/>
<reference evidence="2 3" key="1">
    <citation type="submission" date="2019-07" db="EMBL/GenBank/DDBJ databases">
        <title>Genomic Encyclopedia of Type Strains, Phase IV (KMG-IV): sequencing the most valuable type-strain genomes for metagenomic binning, comparative biology and taxonomic classification.</title>
        <authorList>
            <person name="Goeker M."/>
        </authorList>
    </citation>
    <scope>NUCLEOTIDE SEQUENCE [LARGE SCALE GENOMIC DNA]</scope>
    <source>
        <strain evidence="2 3">SS015</strain>
    </source>
</reference>
<proteinExistence type="predicted"/>
<dbReference type="Proteomes" id="UP000324159">
    <property type="component" value="Unassembled WGS sequence"/>
</dbReference>
<name>A0A5D3WKQ9_9BACT</name>
<sequence>MNELEERLTELEIRFTHQQRLIDELNEVILDDNRRLAELQREVRILRQMLQRLEPESPHSPDE</sequence>
<dbReference type="OrthoDB" id="5387746at2"/>